<accession>A0ACB9JKT2</accession>
<name>A0ACB9JKT2_9ASTR</name>
<keyword evidence="2" id="KW-1185">Reference proteome</keyword>
<sequence length="91" mass="10731">MGAESWVIGEYHGMDKDARNMRGWRWRRESRGWKRRFNSIKGEKGMLVRLEVSVRDRGTDLGTYRLVLVLAKRYSPVANETLFPYGMRPLL</sequence>
<comment type="caution">
    <text evidence="1">The sequence shown here is derived from an EMBL/GenBank/DDBJ whole genome shotgun (WGS) entry which is preliminary data.</text>
</comment>
<dbReference type="Proteomes" id="UP001056120">
    <property type="component" value="Linkage Group LG03"/>
</dbReference>
<evidence type="ECO:0000313" key="1">
    <source>
        <dbReference type="EMBL" id="KAI3821108.1"/>
    </source>
</evidence>
<proteinExistence type="predicted"/>
<gene>
    <name evidence="1" type="ORF">L1987_08665</name>
</gene>
<reference evidence="1 2" key="2">
    <citation type="journal article" date="2022" name="Mol. Ecol. Resour.">
        <title>The genomes of chicory, endive, great burdock and yacon provide insights into Asteraceae paleo-polyploidization history and plant inulin production.</title>
        <authorList>
            <person name="Fan W."/>
            <person name="Wang S."/>
            <person name="Wang H."/>
            <person name="Wang A."/>
            <person name="Jiang F."/>
            <person name="Liu H."/>
            <person name="Zhao H."/>
            <person name="Xu D."/>
            <person name="Zhang Y."/>
        </authorList>
    </citation>
    <scope>NUCLEOTIDE SEQUENCE [LARGE SCALE GENOMIC DNA]</scope>
    <source>
        <strain evidence="2">cv. Yunnan</strain>
        <tissue evidence="1">Leaves</tissue>
    </source>
</reference>
<protein>
    <submittedName>
        <fullName evidence="1">Uncharacterized protein</fullName>
    </submittedName>
</protein>
<dbReference type="EMBL" id="CM042020">
    <property type="protein sequence ID" value="KAI3821108.1"/>
    <property type="molecule type" value="Genomic_DNA"/>
</dbReference>
<evidence type="ECO:0000313" key="2">
    <source>
        <dbReference type="Proteomes" id="UP001056120"/>
    </source>
</evidence>
<organism evidence="1 2">
    <name type="scientific">Smallanthus sonchifolius</name>
    <dbReference type="NCBI Taxonomy" id="185202"/>
    <lineage>
        <taxon>Eukaryota</taxon>
        <taxon>Viridiplantae</taxon>
        <taxon>Streptophyta</taxon>
        <taxon>Embryophyta</taxon>
        <taxon>Tracheophyta</taxon>
        <taxon>Spermatophyta</taxon>
        <taxon>Magnoliopsida</taxon>
        <taxon>eudicotyledons</taxon>
        <taxon>Gunneridae</taxon>
        <taxon>Pentapetalae</taxon>
        <taxon>asterids</taxon>
        <taxon>campanulids</taxon>
        <taxon>Asterales</taxon>
        <taxon>Asteraceae</taxon>
        <taxon>Asteroideae</taxon>
        <taxon>Heliantheae alliance</taxon>
        <taxon>Millerieae</taxon>
        <taxon>Smallanthus</taxon>
    </lineage>
</organism>
<reference evidence="2" key="1">
    <citation type="journal article" date="2022" name="Mol. Ecol. Resour.">
        <title>The genomes of chicory, endive, great burdock and yacon provide insights into Asteraceae palaeo-polyploidization history and plant inulin production.</title>
        <authorList>
            <person name="Fan W."/>
            <person name="Wang S."/>
            <person name="Wang H."/>
            <person name="Wang A."/>
            <person name="Jiang F."/>
            <person name="Liu H."/>
            <person name="Zhao H."/>
            <person name="Xu D."/>
            <person name="Zhang Y."/>
        </authorList>
    </citation>
    <scope>NUCLEOTIDE SEQUENCE [LARGE SCALE GENOMIC DNA]</scope>
    <source>
        <strain evidence="2">cv. Yunnan</strain>
    </source>
</reference>